<dbReference type="InterPro" id="IPR036390">
    <property type="entry name" value="WH_DNA-bd_sf"/>
</dbReference>
<evidence type="ECO:0000256" key="1">
    <source>
        <dbReference type="ARBA" id="ARBA00010140"/>
    </source>
</evidence>
<evidence type="ECO:0000256" key="11">
    <source>
        <dbReference type="SAM" id="MobiDB-lite"/>
    </source>
</evidence>
<evidence type="ECO:0000259" key="12">
    <source>
        <dbReference type="PROSITE" id="PS51192"/>
    </source>
</evidence>
<protein>
    <recommendedName>
        <fullName evidence="9">DNA 3'-5' helicase</fullName>
        <ecNumber evidence="9">5.6.2.4</ecNumber>
    </recommendedName>
</protein>
<dbReference type="EC" id="5.6.2.4" evidence="9"/>
<dbReference type="Pfam" id="PF23445">
    <property type="entry name" value="WHD_SNRNP200"/>
    <property type="match status" value="1"/>
</dbReference>
<feature type="domain" description="Helicase ATP-binding" evidence="12">
    <location>
        <begin position="136"/>
        <end position="310"/>
    </location>
</feature>
<dbReference type="SMART" id="SM00487">
    <property type="entry name" value="DEXDc"/>
    <property type="match status" value="1"/>
</dbReference>
<dbReference type="OrthoDB" id="5575at2759"/>
<keyword evidence="7" id="KW-0469">Meiosis</keyword>
<dbReference type="InterPro" id="IPR052247">
    <property type="entry name" value="Meiotic_Crossover_Helicase"/>
</dbReference>
<dbReference type="RefSeq" id="XP_003959494.1">
    <property type="nucleotide sequence ID" value="XM_003959445.1"/>
</dbReference>
<dbReference type="GO" id="GO:0006260">
    <property type="term" value="P:DNA replication"/>
    <property type="evidence" value="ECO:0007669"/>
    <property type="project" value="EnsemblFungi"/>
</dbReference>
<evidence type="ECO:0000256" key="8">
    <source>
        <dbReference type="ARBA" id="ARBA00034617"/>
    </source>
</evidence>
<evidence type="ECO:0000256" key="4">
    <source>
        <dbReference type="ARBA" id="ARBA00022806"/>
    </source>
</evidence>
<dbReference type="SMART" id="SM00490">
    <property type="entry name" value="HELICc"/>
    <property type="match status" value="1"/>
</dbReference>
<keyword evidence="5" id="KW-0067">ATP-binding</keyword>
<dbReference type="GeneID" id="13884008"/>
<dbReference type="PROSITE" id="PS51192">
    <property type="entry name" value="HELICASE_ATP_BIND_1"/>
    <property type="match status" value="1"/>
</dbReference>
<keyword evidence="3" id="KW-0378">Hydrolase</keyword>
<dbReference type="SUPFAM" id="SSF52540">
    <property type="entry name" value="P-loop containing nucleoside triphosphate hydrolases"/>
    <property type="match status" value="1"/>
</dbReference>
<dbReference type="Pfam" id="PF02889">
    <property type="entry name" value="Sec63"/>
    <property type="match status" value="1"/>
</dbReference>
<feature type="compositionally biased region" description="Basic residues" evidence="11">
    <location>
        <begin position="16"/>
        <end position="26"/>
    </location>
</feature>
<dbReference type="FunFam" id="1.10.3380.10:FF:000012">
    <property type="entry name" value="DEAD/DEAH box DNA helicase"/>
    <property type="match status" value="1"/>
</dbReference>
<dbReference type="Gene3D" id="1.10.3380.10">
    <property type="entry name" value="Sec63 N-terminal domain-like domain"/>
    <property type="match status" value="1"/>
</dbReference>
<sequence>MGTKFDALGGSGFERHGKRPQRKKSKRNDQDKPFKISLSHNPLLDDEYGSDESYSTNTDTFLNRSNCSDDFSIDQDDTQISHDVQFKNDDFINNNSKRRLTIKKKHELTPTSVLPDSSQNIFQFTHFNRMQSESFKHIYECDNNCVISSPTGSGKTVLFELAILQLLRIPQVIIENLKILYIAPTKSLCSEIFNKWNNKFINFSVGMLTSDTSFLETDKVKKSNIIITTPEKWDLMTRKWKDYSRLFELFKLILIDEIHILGENRGATLEVVITRMSRMCRNIRIIAVSATIPNSEDIGKWLNSPKASSLVLKFDDSYRQVQLKKYVCGYTLNCKNDFQKDVLYNSKLMDIIEKYGRDKPILVFCPTRASTISTSKYLSQNSPVYGTKGSYSRYDDKLLNDCTSKGIAFHNAGLSLKDRTLVENEFINGKIKILCSTSTLAIGVNLPAYLVIIKGTRMWNISETKEYSNLEILQMVGRAGRPQFENEGCAVIMTDFNMKSIYENLVSGNDILESKLHLNLIEHLCSEISLGTVSTTANAIAWLKSTFFYVRFMKNRSSYYQLNRFLKRGEDAEAQLTLFCQSLLDNLLKEQLIEYNEASFRCTSYGHAMVRHYISFETMKTFLHATDYLGVEDVLKLLVTSKEFEDIRIRQNERKLYKEINLSPLIRYPYFTQNKQSQIIDKTSQKVSLIIQYELGGLEFPSFDWAYKLHQTLVQDKMRTFKHCYRLLKCLTDMFIERKDGPSLESTLYLLRSVNGNCWEDSAAVLRQLKTIGLVSVRKLLNHGVTTLEDLGNLMENQIEYYLGLNTGAGNKIKKDVSLLPLLNIRGKLDYCSITTENSLDITFKVEVSASFKSSIWHGNHLSLHIIIFSDSGLLIDFRRIQLSQLEYPRSFKINCVMKSKTDKLKFAVHCQEVAGIGKEFTFTVTDLPTNYASILSNSADNMTSANRFSTVDTFGSESDNLSLSSDDIIFTYLAEKKAEERDISGKNVSSPKLSTGRKLMENGNYQCNHTCKDRKRCRHLCCKEGIPKESIKLRKNAAITGKSKNLSEHDALHRQSPIYRSGHEAVKLSNKRLPGTRAEEWHEDLGERDNDVATVQSQLLSENGNHNHDTVAYDNLYSAHANIEEVVISSSSNISDNPFLEGGKVQQERPVNSKKENVEMLSELVSDYANADTISDSDADFDFLGSNVDIC</sequence>
<evidence type="ECO:0000256" key="9">
    <source>
        <dbReference type="ARBA" id="ARBA00034808"/>
    </source>
</evidence>
<dbReference type="SUPFAM" id="SSF46785">
    <property type="entry name" value="Winged helix' DNA-binding domain"/>
    <property type="match status" value="1"/>
</dbReference>
<evidence type="ECO:0000259" key="13">
    <source>
        <dbReference type="PROSITE" id="PS51194"/>
    </source>
</evidence>
<dbReference type="InParanoid" id="H2B159"/>
<evidence type="ECO:0000313" key="14">
    <source>
        <dbReference type="EMBL" id="CCF60359.1"/>
    </source>
</evidence>
<evidence type="ECO:0000256" key="10">
    <source>
        <dbReference type="ARBA" id="ARBA00048988"/>
    </source>
</evidence>
<dbReference type="EMBL" id="HE650830">
    <property type="protein sequence ID" value="CCF60359.1"/>
    <property type="molecule type" value="Genomic_DNA"/>
</dbReference>
<feature type="domain" description="Helicase C-terminal" evidence="13">
    <location>
        <begin position="347"/>
        <end position="528"/>
    </location>
</feature>
<dbReference type="InterPro" id="IPR036388">
    <property type="entry name" value="WH-like_DNA-bd_sf"/>
</dbReference>
<dbReference type="Pfam" id="PF00270">
    <property type="entry name" value="DEAD"/>
    <property type="match status" value="1"/>
</dbReference>
<dbReference type="InterPro" id="IPR027417">
    <property type="entry name" value="P-loop_NTPase"/>
</dbReference>
<dbReference type="eggNOG" id="KOG0952">
    <property type="taxonomic scope" value="Eukaryota"/>
</dbReference>
<feature type="region of interest" description="Disordered" evidence="11">
    <location>
        <begin position="1"/>
        <end position="52"/>
    </location>
</feature>
<dbReference type="Proteomes" id="UP000005220">
    <property type="component" value="Chromosome 10"/>
</dbReference>
<dbReference type="AlphaFoldDB" id="H2B159"/>
<reference evidence="14 15" key="1">
    <citation type="journal article" date="2011" name="Proc. Natl. Acad. Sci. U.S.A.">
        <title>Evolutionary erosion of yeast sex chromosomes by mating-type switching accidents.</title>
        <authorList>
            <person name="Gordon J.L."/>
            <person name="Armisen D."/>
            <person name="Proux-Wera E."/>
            <person name="Oheigeartaigh S.S."/>
            <person name="Byrne K.P."/>
            <person name="Wolfe K.H."/>
        </authorList>
    </citation>
    <scope>NUCLEOTIDE SEQUENCE [LARGE SCALE GENOMIC DNA]</scope>
    <source>
        <strain evidence="15">ATCC 22294 / BCRC 22015 / CBS 2517 / CECT 1963 / NBRC 1671 / NRRL Y-8276</strain>
    </source>
</reference>
<keyword evidence="6" id="KW-0413">Isomerase</keyword>
<dbReference type="Gene3D" id="3.40.50.300">
    <property type="entry name" value="P-loop containing nucleotide triphosphate hydrolases"/>
    <property type="match status" value="2"/>
</dbReference>
<organism evidence="14 15">
    <name type="scientific">Kazachstania africana (strain ATCC 22294 / BCRC 22015 / CBS 2517 / CECT 1963 / NBRC 1671 / NRRL Y-8276)</name>
    <name type="common">Yeast</name>
    <name type="synonym">Kluyveromyces africanus</name>
    <dbReference type="NCBI Taxonomy" id="1071382"/>
    <lineage>
        <taxon>Eukaryota</taxon>
        <taxon>Fungi</taxon>
        <taxon>Dikarya</taxon>
        <taxon>Ascomycota</taxon>
        <taxon>Saccharomycotina</taxon>
        <taxon>Saccharomycetes</taxon>
        <taxon>Saccharomycetales</taxon>
        <taxon>Saccharomycetaceae</taxon>
        <taxon>Kazachstania</taxon>
    </lineage>
</organism>
<keyword evidence="15" id="KW-1185">Reference proteome</keyword>
<dbReference type="SMART" id="SM00973">
    <property type="entry name" value="Sec63"/>
    <property type="match status" value="1"/>
</dbReference>
<dbReference type="SUPFAM" id="SSF158702">
    <property type="entry name" value="Sec63 N-terminal domain-like"/>
    <property type="match status" value="1"/>
</dbReference>
<comment type="catalytic activity">
    <reaction evidence="8">
        <text>Couples ATP hydrolysis with the unwinding of duplex DNA by translocating in the 3'-5' direction.</text>
        <dbReference type="EC" id="5.6.2.4"/>
    </reaction>
</comment>
<dbReference type="InterPro" id="IPR001650">
    <property type="entry name" value="Helicase_C-like"/>
</dbReference>
<dbReference type="STRING" id="1071382.H2B159"/>
<dbReference type="GO" id="GO:0043138">
    <property type="term" value="F:3'-5' DNA helicase activity"/>
    <property type="evidence" value="ECO:0007669"/>
    <property type="project" value="UniProtKB-EC"/>
</dbReference>
<evidence type="ECO:0000256" key="2">
    <source>
        <dbReference type="ARBA" id="ARBA00022741"/>
    </source>
</evidence>
<keyword evidence="4" id="KW-0347">Helicase</keyword>
<comment type="catalytic activity">
    <reaction evidence="10">
        <text>ATP + H2O = ADP + phosphate + H(+)</text>
        <dbReference type="Rhea" id="RHEA:13065"/>
        <dbReference type="ChEBI" id="CHEBI:15377"/>
        <dbReference type="ChEBI" id="CHEBI:15378"/>
        <dbReference type="ChEBI" id="CHEBI:30616"/>
        <dbReference type="ChEBI" id="CHEBI:43474"/>
        <dbReference type="ChEBI" id="CHEBI:456216"/>
        <dbReference type="EC" id="5.6.2.4"/>
    </reaction>
</comment>
<dbReference type="PANTHER" id="PTHR47835">
    <property type="entry name" value="HFM1, ATP DEPENDENT DNA HELICASE HOMOLOG"/>
    <property type="match status" value="1"/>
</dbReference>
<dbReference type="PROSITE" id="PS51194">
    <property type="entry name" value="HELICASE_CTER"/>
    <property type="match status" value="1"/>
</dbReference>
<dbReference type="InterPro" id="IPR011545">
    <property type="entry name" value="DEAD/DEAH_box_helicase_dom"/>
</dbReference>
<dbReference type="CDD" id="cd18795">
    <property type="entry name" value="SF2_C_Ski2"/>
    <property type="match status" value="1"/>
</dbReference>
<dbReference type="InterPro" id="IPR057842">
    <property type="entry name" value="WH_MER3"/>
</dbReference>
<comment type="similarity">
    <text evidence="1">Belongs to the helicase family. SKI2 subfamily.</text>
</comment>
<evidence type="ECO:0000256" key="3">
    <source>
        <dbReference type="ARBA" id="ARBA00022801"/>
    </source>
</evidence>
<dbReference type="PANTHER" id="PTHR47835:SF3">
    <property type="entry name" value="HELICASE FOR MEIOSIS 1"/>
    <property type="match status" value="1"/>
</dbReference>
<accession>H2B159</accession>
<dbReference type="InterPro" id="IPR004179">
    <property type="entry name" value="Sec63-dom"/>
</dbReference>
<dbReference type="FunCoup" id="H2B159">
    <property type="interactions" value="455"/>
</dbReference>
<dbReference type="GO" id="GO:0003676">
    <property type="term" value="F:nucleic acid binding"/>
    <property type="evidence" value="ECO:0007669"/>
    <property type="project" value="InterPro"/>
</dbReference>
<evidence type="ECO:0000256" key="5">
    <source>
        <dbReference type="ARBA" id="ARBA00022840"/>
    </source>
</evidence>
<name>H2B159_KAZAF</name>
<dbReference type="GO" id="GO:0016787">
    <property type="term" value="F:hydrolase activity"/>
    <property type="evidence" value="ECO:0007669"/>
    <property type="project" value="UniProtKB-KW"/>
</dbReference>
<dbReference type="InterPro" id="IPR014001">
    <property type="entry name" value="Helicase_ATP-bd"/>
</dbReference>
<dbReference type="GO" id="GO:0007129">
    <property type="term" value="P:homologous chromosome pairing at meiosis"/>
    <property type="evidence" value="ECO:0007669"/>
    <property type="project" value="EnsemblFungi"/>
</dbReference>
<dbReference type="Gene3D" id="1.10.10.10">
    <property type="entry name" value="Winged helix-like DNA-binding domain superfamily/Winged helix DNA-binding domain"/>
    <property type="match status" value="1"/>
</dbReference>
<dbReference type="GO" id="GO:0007131">
    <property type="term" value="P:reciprocal meiotic recombination"/>
    <property type="evidence" value="ECO:0007669"/>
    <property type="project" value="EnsemblFungi"/>
</dbReference>
<evidence type="ECO:0000313" key="15">
    <source>
        <dbReference type="Proteomes" id="UP000005220"/>
    </source>
</evidence>
<dbReference type="GO" id="GO:0005634">
    <property type="term" value="C:nucleus"/>
    <property type="evidence" value="ECO:0007669"/>
    <property type="project" value="EnsemblFungi"/>
</dbReference>
<evidence type="ECO:0000256" key="6">
    <source>
        <dbReference type="ARBA" id="ARBA00023235"/>
    </source>
</evidence>
<dbReference type="KEGG" id="kaf:KAFR_0J02950"/>
<evidence type="ECO:0000256" key="7">
    <source>
        <dbReference type="ARBA" id="ARBA00023254"/>
    </source>
</evidence>
<dbReference type="GO" id="GO:0005524">
    <property type="term" value="F:ATP binding"/>
    <property type="evidence" value="ECO:0007669"/>
    <property type="project" value="UniProtKB-KW"/>
</dbReference>
<dbReference type="HOGENOM" id="CLU_000335_0_1_1"/>
<dbReference type="Pfam" id="PF00271">
    <property type="entry name" value="Helicase_C"/>
    <property type="match status" value="1"/>
</dbReference>
<keyword evidence="2" id="KW-0547">Nucleotide-binding</keyword>
<proteinExistence type="inferred from homology"/>
<gene>
    <name evidence="14" type="primary">KAFR0J02950</name>
    <name evidence="14" type="ORF">KAFR_0J02950</name>
</gene>